<keyword evidence="12" id="KW-1185">Reference proteome</keyword>
<evidence type="ECO:0000256" key="8">
    <source>
        <dbReference type="ARBA" id="ARBA00039866"/>
    </source>
</evidence>
<keyword evidence="2" id="KW-0444">Lipid biosynthesis</keyword>
<protein>
    <recommendedName>
        <fullName evidence="8">L-ornithine N(alpha)-acyltransferase</fullName>
        <ecNumber evidence="7">2.3.2.30</ecNumber>
    </recommendedName>
</protein>
<evidence type="ECO:0000256" key="5">
    <source>
        <dbReference type="ARBA" id="ARBA00023315"/>
    </source>
</evidence>
<dbReference type="AlphaFoldDB" id="A0A3P3DQL0"/>
<dbReference type="RefSeq" id="WP_124964447.1">
    <property type="nucleotide sequence ID" value="NZ_RRAZ01000009.1"/>
</dbReference>
<dbReference type="OrthoDB" id="9787072at2"/>
<dbReference type="EMBL" id="RRAZ01000009">
    <property type="protein sequence ID" value="RRH75822.1"/>
    <property type="molecule type" value="Genomic_DNA"/>
</dbReference>
<comment type="function">
    <text evidence="9">Catalyzes the first step in the biosynthesis of ornithine lipids, which are phosphorus-free membrane lipids. Catalyzes the 3-hydroxyacyl-acyl carrier protein-dependent acylation of ornithine to form lyso-ornithine lipid (LOL).</text>
</comment>
<sequence length="229" mass="24565">MASPRALLRYAASPEDLRAIAALRQRAFGHAAAPDDWDGRARHLMLCRGEDLIGTLRLTLWQGDEGQAGYTAQFYDLKRFFLKFSRSLEVGRFCLDPQLSDLFTLQQLLGGITRAAEEGGATALFGCASFPGSDPALHEPALAYLRQTALAPQDWAPGLRGGGAVALPQQPLGAAPVLPPLLRGYLALGARVSDHAVPDPALNTLHVFAALEPARIPPGRLKVLRALAE</sequence>
<evidence type="ECO:0000313" key="12">
    <source>
        <dbReference type="Proteomes" id="UP000282125"/>
    </source>
</evidence>
<evidence type="ECO:0000256" key="3">
    <source>
        <dbReference type="ARBA" id="ARBA00022679"/>
    </source>
</evidence>
<proteinExistence type="inferred from homology"/>
<accession>A0A3P3DQL0</accession>
<comment type="catalytic activity">
    <reaction evidence="10">
        <text>a (3R)-hydroxyacyl-[ACP] + L-ornithine = a lyso-ornithine lipid + holo-[ACP] + H(+)</text>
        <dbReference type="Rhea" id="RHEA:20633"/>
        <dbReference type="Rhea" id="RHEA-COMP:9685"/>
        <dbReference type="Rhea" id="RHEA-COMP:9945"/>
        <dbReference type="ChEBI" id="CHEBI:15378"/>
        <dbReference type="ChEBI" id="CHEBI:46911"/>
        <dbReference type="ChEBI" id="CHEBI:64479"/>
        <dbReference type="ChEBI" id="CHEBI:78827"/>
        <dbReference type="ChEBI" id="CHEBI:138482"/>
        <dbReference type="EC" id="2.3.2.30"/>
    </reaction>
    <physiologicalReaction direction="left-to-right" evidence="10">
        <dbReference type="Rhea" id="RHEA:20634"/>
    </physiologicalReaction>
</comment>
<comment type="pathway">
    <text evidence="1">Lipid metabolism.</text>
</comment>
<organism evidence="11 12">
    <name type="scientific">Falsigemmobacter faecalis</name>
    <dbReference type="NCBI Taxonomy" id="2488730"/>
    <lineage>
        <taxon>Bacteria</taxon>
        <taxon>Pseudomonadati</taxon>
        <taxon>Pseudomonadota</taxon>
        <taxon>Alphaproteobacteria</taxon>
        <taxon>Rhodobacterales</taxon>
        <taxon>Paracoccaceae</taxon>
        <taxon>Falsigemmobacter</taxon>
    </lineage>
</organism>
<keyword evidence="5" id="KW-0012">Acyltransferase</keyword>
<evidence type="ECO:0000256" key="7">
    <source>
        <dbReference type="ARBA" id="ARBA00039058"/>
    </source>
</evidence>
<evidence type="ECO:0000256" key="2">
    <source>
        <dbReference type="ARBA" id="ARBA00022516"/>
    </source>
</evidence>
<dbReference type="EC" id="2.3.2.30" evidence="7"/>
<gene>
    <name evidence="11" type="ORF">EG244_07810</name>
</gene>
<comment type="caution">
    <text evidence="11">The sequence shown here is derived from an EMBL/GenBank/DDBJ whole genome shotgun (WGS) entry which is preliminary data.</text>
</comment>
<dbReference type="InterPro" id="IPR016181">
    <property type="entry name" value="Acyl_CoA_acyltransferase"/>
</dbReference>
<dbReference type="GO" id="GO:0043810">
    <property type="term" value="F:ornithine-acyl [acyl carrier protein] N-acyltransferase activity"/>
    <property type="evidence" value="ECO:0007669"/>
    <property type="project" value="UniProtKB-EC"/>
</dbReference>
<dbReference type="Pfam" id="PF13444">
    <property type="entry name" value="Acetyltransf_5"/>
    <property type="match status" value="1"/>
</dbReference>
<keyword evidence="4" id="KW-0443">Lipid metabolism</keyword>
<name>A0A3P3DQL0_9RHOB</name>
<dbReference type="SUPFAM" id="SSF55729">
    <property type="entry name" value="Acyl-CoA N-acyltransferases (Nat)"/>
    <property type="match status" value="1"/>
</dbReference>
<evidence type="ECO:0000256" key="9">
    <source>
        <dbReference type="ARBA" id="ARBA00045724"/>
    </source>
</evidence>
<keyword evidence="3 11" id="KW-0808">Transferase</keyword>
<dbReference type="Gene3D" id="3.40.630.30">
    <property type="match status" value="1"/>
</dbReference>
<dbReference type="InterPro" id="IPR052351">
    <property type="entry name" value="Ornithine_N-alpha-AT"/>
</dbReference>
<evidence type="ECO:0000256" key="4">
    <source>
        <dbReference type="ARBA" id="ARBA00023098"/>
    </source>
</evidence>
<evidence type="ECO:0000313" key="11">
    <source>
        <dbReference type="EMBL" id="RRH75822.1"/>
    </source>
</evidence>
<evidence type="ECO:0000256" key="10">
    <source>
        <dbReference type="ARBA" id="ARBA00047785"/>
    </source>
</evidence>
<evidence type="ECO:0000256" key="6">
    <source>
        <dbReference type="ARBA" id="ARBA00038095"/>
    </source>
</evidence>
<dbReference type="PANTHER" id="PTHR37323:SF1">
    <property type="entry name" value="L-ORNITHINE N(ALPHA)-ACYLTRANSFERASE"/>
    <property type="match status" value="1"/>
</dbReference>
<reference evidence="11 12" key="1">
    <citation type="submission" date="2018-11" db="EMBL/GenBank/DDBJ databases">
        <title>Gemmobacter sp. nov., YIM 102744-1 draft genome.</title>
        <authorList>
            <person name="Li G."/>
            <person name="Jiang Y."/>
        </authorList>
    </citation>
    <scope>NUCLEOTIDE SEQUENCE [LARGE SCALE GENOMIC DNA]</scope>
    <source>
        <strain evidence="11 12">YIM 102744-1</strain>
    </source>
</reference>
<dbReference type="PANTHER" id="PTHR37323">
    <property type="entry name" value="GCN5-RELATED N-ACETYLTRANSFERASE"/>
    <property type="match status" value="1"/>
</dbReference>
<comment type="similarity">
    <text evidence="6">Belongs to the acetyltransferase family. OlsB subfamily.</text>
</comment>
<evidence type="ECO:0000256" key="1">
    <source>
        <dbReference type="ARBA" id="ARBA00005189"/>
    </source>
</evidence>
<dbReference type="Proteomes" id="UP000282125">
    <property type="component" value="Unassembled WGS sequence"/>
</dbReference>
<dbReference type="GO" id="GO:0006629">
    <property type="term" value="P:lipid metabolic process"/>
    <property type="evidence" value="ECO:0007669"/>
    <property type="project" value="UniProtKB-KW"/>
</dbReference>